<evidence type="ECO:0000256" key="1">
    <source>
        <dbReference type="SAM" id="SignalP"/>
    </source>
</evidence>
<dbReference type="eggNOG" id="COG0584">
    <property type="taxonomic scope" value="Bacteria"/>
</dbReference>
<gene>
    <name evidence="3" type="ordered locus">Rfer_1116</name>
</gene>
<dbReference type="AlphaFoldDB" id="Q21ZE6"/>
<dbReference type="InterPro" id="IPR017946">
    <property type="entry name" value="PLC-like_Pdiesterase_TIM-brl"/>
</dbReference>
<dbReference type="Gene3D" id="3.20.20.190">
    <property type="entry name" value="Phosphatidylinositol (PI) phosphodiesterase"/>
    <property type="match status" value="1"/>
</dbReference>
<dbReference type="PANTHER" id="PTHR46211:SF14">
    <property type="entry name" value="GLYCEROPHOSPHODIESTER PHOSPHODIESTERASE"/>
    <property type="match status" value="1"/>
</dbReference>
<accession>Q21ZE6</accession>
<dbReference type="RefSeq" id="WP_011463426.1">
    <property type="nucleotide sequence ID" value="NC_007908.1"/>
</dbReference>
<dbReference type="KEGG" id="rfr:Rfer_1116"/>
<dbReference type="GO" id="GO:0008081">
    <property type="term" value="F:phosphoric diester hydrolase activity"/>
    <property type="evidence" value="ECO:0007669"/>
    <property type="project" value="InterPro"/>
</dbReference>
<dbReference type="OrthoDB" id="9795622at2"/>
<dbReference type="STRING" id="338969.Rfer_1116"/>
<proteinExistence type="predicted"/>
<feature type="signal peptide" evidence="1">
    <location>
        <begin position="1"/>
        <end position="33"/>
    </location>
</feature>
<sequence length="337" mass="37464">MARDCAFSWGGKSSALARLGLAFLLFAAPHAQAFDLQAHRGGRGLRPENTLASFEHALRMGVTTLELDIAITADGIPVISHDAALNPAITRDAQGRWLQERGPLIRSLTLAQVQSYDVGRINPTSSYARAFPDQQPRDGQRISTLAALFKLVNDLGAKDVHFDMETKINPHHPESTLEPEAFVKTMLEVIREAGMTQRVMVQSFDWRTLELLHRLEPGLRTMYLTIAAPDFHTLTDGSWTAGHLLADHDGSVPRMIRASAENFPGVIWAPNYNNLSAPLVKEAQSLGLQVIPWTVNQEPLMERLIEWGVDGIITDYPDRLREVLTQKRMPLPEGVKN</sequence>
<dbReference type="CDD" id="cd08567">
    <property type="entry name" value="GDPD_SpGDE_like"/>
    <property type="match status" value="1"/>
</dbReference>
<protein>
    <submittedName>
        <fullName evidence="3">Glycerophosphoryl diester phosphodiesterase</fullName>
    </submittedName>
</protein>
<feature type="chain" id="PRO_5004200787" evidence="1">
    <location>
        <begin position="34"/>
        <end position="337"/>
    </location>
</feature>
<dbReference type="HOGENOM" id="CLU_030006_3_1_4"/>
<dbReference type="PROSITE" id="PS51704">
    <property type="entry name" value="GP_PDE"/>
    <property type="match status" value="1"/>
</dbReference>
<dbReference type="PANTHER" id="PTHR46211">
    <property type="entry name" value="GLYCEROPHOSPHORYL DIESTER PHOSPHODIESTERASE"/>
    <property type="match status" value="1"/>
</dbReference>
<dbReference type="Pfam" id="PF03009">
    <property type="entry name" value="GDPD"/>
    <property type="match status" value="1"/>
</dbReference>
<dbReference type="InterPro" id="IPR030395">
    <property type="entry name" value="GP_PDE_dom"/>
</dbReference>
<keyword evidence="4" id="KW-1185">Reference proteome</keyword>
<organism evidence="3 4">
    <name type="scientific">Albidiferax ferrireducens (strain ATCC BAA-621 / DSM 15236 / T118)</name>
    <name type="common">Rhodoferax ferrireducens</name>
    <dbReference type="NCBI Taxonomy" id="338969"/>
    <lineage>
        <taxon>Bacteria</taxon>
        <taxon>Pseudomonadati</taxon>
        <taxon>Pseudomonadota</taxon>
        <taxon>Betaproteobacteria</taxon>
        <taxon>Burkholderiales</taxon>
        <taxon>Comamonadaceae</taxon>
        <taxon>Rhodoferax</taxon>
    </lineage>
</organism>
<keyword evidence="1" id="KW-0732">Signal</keyword>
<evidence type="ECO:0000259" key="2">
    <source>
        <dbReference type="PROSITE" id="PS51704"/>
    </source>
</evidence>
<dbReference type="SUPFAM" id="SSF51695">
    <property type="entry name" value="PLC-like phosphodiesterases"/>
    <property type="match status" value="1"/>
</dbReference>
<dbReference type="PROSITE" id="PS50007">
    <property type="entry name" value="PIPLC_X_DOMAIN"/>
    <property type="match status" value="1"/>
</dbReference>
<feature type="domain" description="GP-PDE" evidence="2">
    <location>
        <begin position="34"/>
        <end position="324"/>
    </location>
</feature>
<dbReference type="Proteomes" id="UP000008332">
    <property type="component" value="Chromosome"/>
</dbReference>
<name>Q21ZE6_ALBFT</name>
<evidence type="ECO:0000313" key="3">
    <source>
        <dbReference type="EMBL" id="ABD68857.1"/>
    </source>
</evidence>
<reference evidence="4" key="1">
    <citation type="submission" date="2006-02" db="EMBL/GenBank/DDBJ databases">
        <title>Complete sequence of chromosome of Rhodoferax ferrireducens DSM 15236.</title>
        <authorList>
            <person name="Copeland A."/>
            <person name="Lucas S."/>
            <person name="Lapidus A."/>
            <person name="Barry K."/>
            <person name="Detter J.C."/>
            <person name="Glavina del Rio T."/>
            <person name="Hammon N."/>
            <person name="Israni S."/>
            <person name="Pitluck S."/>
            <person name="Brettin T."/>
            <person name="Bruce D."/>
            <person name="Han C."/>
            <person name="Tapia R."/>
            <person name="Gilna P."/>
            <person name="Kiss H."/>
            <person name="Schmutz J."/>
            <person name="Larimer F."/>
            <person name="Land M."/>
            <person name="Kyrpides N."/>
            <person name="Ivanova N."/>
            <person name="Richardson P."/>
        </authorList>
    </citation>
    <scope>NUCLEOTIDE SEQUENCE [LARGE SCALE GENOMIC DNA]</scope>
    <source>
        <strain evidence="4">ATCC BAA-621 / DSM 15236 / T118</strain>
    </source>
</reference>
<evidence type="ECO:0000313" key="4">
    <source>
        <dbReference type="Proteomes" id="UP000008332"/>
    </source>
</evidence>
<dbReference type="EMBL" id="CP000267">
    <property type="protein sequence ID" value="ABD68857.1"/>
    <property type="molecule type" value="Genomic_DNA"/>
</dbReference>
<dbReference type="GO" id="GO:0006629">
    <property type="term" value="P:lipid metabolic process"/>
    <property type="evidence" value="ECO:0007669"/>
    <property type="project" value="InterPro"/>
</dbReference>